<dbReference type="Proteomes" id="UP000515135">
    <property type="component" value="Unplaced"/>
</dbReference>
<protein>
    <submittedName>
        <fullName evidence="3">Uncharacterized protein LOC109474750</fullName>
    </submittedName>
</protein>
<evidence type="ECO:0000256" key="1">
    <source>
        <dbReference type="SAM" id="MobiDB-lite"/>
    </source>
</evidence>
<dbReference type="RefSeq" id="XP_019630668.1">
    <property type="nucleotide sequence ID" value="XM_019775109.1"/>
</dbReference>
<feature type="region of interest" description="Disordered" evidence="1">
    <location>
        <begin position="22"/>
        <end position="55"/>
    </location>
</feature>
<keyword evidence="2" id="KW-1185">Reference proteome</keyword>
<evidence type="ECO:0000313" key="3">
    <source>
        <dbReference type="RefSeq" id="XP_019630668.1"/>
    </source>
</evidence>
<dbReference type="OrthoDB" id="10581963at2759"/>
<gene>
    <name evidence="3" type="primary">LOC109474750</name>
</gene>
<evidence type="ECO:0000313" key="2">
    <source>
        <dbReference type="Proteomes" id="UP000515135"/>
    </source>
</evidence>
<proteinExistence type="predicted"/>
<reference evidence="3" key="1">
    <citation type="submission" date="2025-08" db="UniProtKB">
        <authorList>
            <consortium name="RefSeq"/>
        </authorList>
    </citation>
    <scope>IDENTIFICATION</scope>
    <source>
        <tissue evidence="3">Gonad</tissue>
    </source>
</reference>
<accession>A0A6P4Z2A1</accession>
<sequence>MYAAGKRKVRPPVRFQDYATEHMAQYRAQSTPTERRDTVPTPTVRRDPNPTAAQSTWMQQELQNVSHDLEQLQLELGYLENRQQGPNGITPIKQDPPTANSSARVRSFGSGVTGQQTQFAEDSASRPSLQDICAMNRLAGHDPLQQYDMQAVLPRSGGTDARNPVVATDFPAVPVEPAPLPRFEGANLHFRQRPVRAQPPQDSRGTAKIVSGS</sequence>
<name>A0A6P4Z2A1_BRABE</name>
<dbReference type="AlphaFoldDB" id="A0A6P4Z2A1"/>
<feature type="compositionally biased region" description="Basic and acidic residues" evidence="1">
    <location>
        <begin position="33"/>
        <end position="48"/>
    </location>
</feature>
<feature type="region of interest" description="Disordered" evidence="1">
    <location>
        <begin position="82"/>
        <end position="105"/>
    </location>
</feature>
<feature type="region of interest" description="Disordered" evidence="1">
    <location>
        <begin position="189"/>
        <end position="213"/>
    </location>
</feature>
<dbReference type="KEGG" id="bbel:109474750"/>
<dbReference type="GeneID" id="109474750"/>
<organism evidence="2 3">
    <name type="scientific">Branchiostoma belcheri</name>
    <name type="common">Amphioxus</name>
    <dbReference type="NCBI Taxonomy" id="7741"/>
    <lineage>
        <taxon>Eukaryota</taxon>
        <taxon>Metazoa</taxon>
        <taxon>Chordata</taxon>
        <taxon>Cephalochordata</taxon>
        <taxon>Leptocardii</taxon>
        <taxon>Amphioxiformes</taxon>
        <taxon>Branchiostomatidae</taxon>
        <taxon>Branchiostoma</taxon>
    </lineage>
</organism>